<organism evidence="11 12">
    <name type="scientific">Ruminococcus gauvreauii</name>
    <dbReference type="NCBI Taxonomy" id="438033"/>
    <lineage>
        <taxon>Bacteria</taxon>
        <taxon>Bacillati</taxon>
        <taxon>Bacillota</taxon>
        <taxon>Clostridia</taxon>
        <taxon>Eubacteriales</taxon>
        <taxon>Oscillospiraceae</taxon>
        <taxon>Ruminococcus</taxon>
    </lineage>
</organism>
<dbReference type="SFLD" id="SFLDG01065">
    <property type="entry name" value="anaerobic_coproporphyrinogen-I"/>
    <property type="match status" value="1"/>
</dbReference>
<evidence type="ECO:0000256" key="2">
    <source>
        <dbReference type="ARBA" id="ARBA00017228"/>
    </source>
</evidence>
<evidence type="ECO:0000256" key="5">
    <source>
        <dbReference type="ARBA" id="ARBA00022723"/>
    </source>
</evidence>
<evidence type="ECO:0000313" key="11">
    <source>
        <dbReference type="EMBL" id="UWP58380.1"/>
    </source>
</evidence>
<dbReference type="PANTHER" id="PTHR13932">
    <property type="entry name" value="COPROPORPHYRINIGEN III OXIDASE"/>
    <property type="match status" value="1"/>
</dbReference>
<evidence type="ECO:0000256" key="8">
    <source>
        <dbReference type="ARBA" id="ARBA00023186"/>
    </source>
</evidence>
<dbReference type="PROSITE" id="PS51918">
    <property type="entry name" value="RADICAL_SAM"/>
    <property type="match status" value="1"/>
</dbReference>
<evidence type="ECO:0000313" key="12">
    <source>
        <dbReference type="Proteomes" id="UP001060164"/>
    </source>
</evidence>
<protein>
    <recommendedName>
        <fullName evidence="2 9">Heme chaperone HemW</fullName>
    </recommendedName>
</protein>
<dbReference type="InterPro" id="IPR010723">
    <property type="entry name" value="HemN_C"/>
</dbReference>
<dbReference type="InterPro" id="IPR004559">
    <property type="entry name" value="HemW-like"/>
</dbReference>
<dbReference type="SFLD" id="SFLDF00288">
    <property type="entry name" value="HemN-like__clustered_with_nucl"/>
    <property type="match status" value="1"/>
</dbReference>
<dbReference type="InterPro" id="IPR007197">
    <property type="entry name" value="rSAM"/>
</dbReference>
<name>A0ABY5VD25_9FIRM</name>
<dbReference type="SFLD" id="SFLDS00029">
    <property type="entry name" value="Radical_SAM"/>
    <property type="match status" value="1"/>
</dbReference>
<dbReference type="InterPro" id="IPR058240">
    <property type="entry name" value="rSAM_sf"/>
</dbReference>
<dbReference type="SFLD" id="SFLDF00562">
    <property type="entry name" value="HemN-like__clustered_with_heat"/>
    <property type="match status" value="1"/>
</dbReference>
<keyword evidence="12" id="KW-1185">Reference proteome</keyword>
<dbReference type="InterPro" id="IPR034505">
    <property type="entry name" value="Coproporphyrinogen-III_oxidase"/>
</dbReference>
<keyword evidence="4 9" id="KW-0949">S-adenosyl-L-methionine</keyword>
<feature type="domain" description="Radical SAM core" evidence="10">
    <location>
        <begin position="1"/>
        <end position="230"/>
    </location>
</feature>
<dbReference type="SFLD" id="SFLDG01082">
    <property type="entry name" value="B12-binding_domain_containing"/>
    <property type="match status" value="1"/>
</dbReference>
<dbReference type="Proteomes" id="UP001060164">
    <property type="component" value="Chromosome"/>
</dbReference>
<keyword evidence="3 9" id="KW-0349">Heme</keyword>
<evidence type="ECO:0000256" key="7">
    <source>
        <dbReference type="ARBA" id="ARBA00023014"/>
    </source>
</evidence>
<dbReference type="NCBIfam" id="TIGR00539">
    <property type="entry name" value="hemN_rel"/>
    <property type="match status" value="1"/>
</dbReference>
<dbReference type="SUPFAM" id="SSF102114">
    <property type="entry name" value="Radical SAM enzymes"/>
    <property type="match status" value="1"/>
</dbReference>
<dbReference type="Pfam" id="PF06969">
    <property type="entry name" value="HemN_C"/>
    <property type="match status" value="1"/>
</dbReference>
<dbReference type="RefSeq" id="WP_028528174.1">
    <property type="nucleotide sequence ID" value="NZ_CABLBR010000008.1"/>
</dbReference>
<dbReference type="InterPro" id="IPR013785">
    <property type="entry name" value="Aldolase_TIM"/>
</dbReference>
<keyword evidence="9" id="KW-0004">4Fe-4S</keyword>
<keyword evidence="7 9" id="KW-0411">Iron-sulfur</keyword>
<evidence type="ECO:0000256" key="4">
    <source>
        <dbReference type="ARBA" id="ARBA00022691"/>
    </source>
</evidence>
<comment type="subcellular location">
    <subcellularLocation>
        <location evidence="9">Cytoplasm</location>
    </subcellularLocation>
</comment>
<comment type="function">
    <text evidence="9">Probably acts as a heme chaperone, transferring heme to an unknown acceptor. Binds one molecule of heme per monomer, possibly covalently. Binds 1 [4Fe-4S] cluster. The cluster is coordinated with 3 cysteines and an exchangeable S-adenosyl-L-methionine.</text>
</comment>
<dbReference type="CDD" id="cd01335">
    <property type="entry name" value="Radical_SAM"/>
    <property type="match status" value="1"/>
</dbReference>
<keyword evidence="8 9" id="KW-0143">Chaperone</keyword>
<keyword evidence="5 9" id="KW-0479">Metal-binding</keyword>
<dbReference type="InterPro" id="IPR006638">
    <property type="entry name" value="Elp3/MiaA/NifB-like_rSAM"/>
</dbReference>
<evidence type="ECO:0000256" key="6">
    <source>
        <dbReference type="ARBA" id="ARBA00023004"/>
    </source>
</evidence>
<comment type="similarity">
    <text evidence="1">Belongs to the anaerobic coproporphyrinogen-III oxidase family. HemW subfamily.</text>
</comment>
<accession>A0ABY5VD25</accession>
<gene>
    <name evidence="11" type="primary">hemW</name>
    <name evidence="11" type="ORF">NQ502_13435</name>
</gene>
<evidence type="ECO:0000259" key="10">
    <source>
        <dbReference type="PROSITE" id="PS51918"/>
    </source>
</evidence>
<evidence type="ECO:0000256" key="3">
    <source>
        <dbReference type="ARBA" id="ARBA00022617"/>
    </source>
</evidence>
<proteinExistence type="inferred from homology"/>
<sequence length="376" mass="42619">MKQATELYLHIPFCVKKCEYCDFLSGPADAARQDAYAKALLREIENTVLPDDTEISSIFIGGGTPSVIPEEWIQHFLDKIRDRFCLAADAEITIEANPGTLNREKLSAYRRGGVNRLSIGLQSAVDSELKRLGRIHTFRDFQENFEEARNAGFSNINVDLMMALPGQNRASWRKSLETVAAFSPEHISAYSLIVEPGTPFAGQELDLPGEEEERQMYWETVDFLKFRGYEQYEISNFAKAGYECRHNIGYWMRTPYLGLGLGASSLIEENRFSNTENMGEYLTVSGEPDSIRKNRETLTAEEQMEEFMFLGLRMTKGVSENRFLQLYGADMDEIYGAVIARFVELGLMERANGRVRLSREGVSVSNAVMSEFLLSF</sequence>
<dbReference type="PANTHER" id="PTHR13932:SF5">
    <property type="entry name" value="RADICAL S-ADENOSYL METHIONINE DOMAIN-CONTAINING PROTEIN 1, MITOCHONDRIAL"/>
    <property type="match status" value="1"/>
</dbReference>
<dbReference type="Gene3D" id="3.20.20.70">
    <property type="entry name" value="Aldolase class I"/>
    <property type="match status" value="1"/>
</dbReference>
<evidence type="ECO:0000256" key="9">
    <source>
        <dbReference type="RuleBase" id="RU364116"/>
    </source>
</evidence>
<dbReference type="SMART" id="SM00729">
    <property type="entry name" value="Elp3"/>
    <property type="match status" value="1"/>
</dbReference>
<dbReference type="Pfam" id="PF04055">
    <property type="entry name" value="Radical_SAM"/>
    <property type="match status" value="1"/>
</dbReference>
<reference evidence="11" key="1">
    <citation type="journal article" date="2022" name="Cell">
        <title>Design, construction, and in vivo augmentation of a complex gut microbiome.</title>
        <authorList>
            <person name="Cheng A.G."/>
            <person name="Ho P.Y."/>
            <person name="Aranda-Diaz A."/>
            <person name="Jain S."/>
            <person name="Yu F.B."/>
            <person name="Meng X."/>
            <person name="Wang M."/>
            <person name="Iakiviak M."/>
            <person name="Nagashima K."/>
            <person name="Zhao A."/>
            <person name="Murugkar P."/>
            <person name="Patil A."/>
            <person name="Atabakhsh K."/>
            <person name="Weakley A."/>
            <person name="Yan J."/>
            <person name="Brumbaugh A.R."/>
            <person name="Higginbottom S."/>
            <person name="Dimas A."/>
            <person name="Shiver A.L."/>
            <person name="Deutschbauer A."/>
            <person name="Neff N."/>
            <person name="Sonnenburg J.L."/>
            <person name="Huang K.C."/>
            <person name="Fischbach M.A."/>
        </authorList>
    </citation>
    <scope>NUCLEOTIDE SEQUENCE</scope>
    <source>
        <strain evidence="11">DSM 19829</strain>
    </source>
</reference>
<keyword evidence="9" id="KW-0963">Cytoplasm</keyword>
<evidence type="ECO:0000256" key="1">
    <source>
        <dbReference type="ARBA" id="ARBA00006100"/>
    </source>
</evidence>
<dbReference type="EMBL" id="CP102290">
    <property type="protein sequence ID" value="UWP58380.1"/>
    <property type="molecule type" value="Genomic_DNA"/>
</dbReference>
<keyword evidence="6 9" id="KW-0408">Iron</keyword>